<keyword evidence="1" id="KW-0233">DNA recombination</keyword>
<evidence type="ECO:0000256" key="1">
    <source>
        <dbReference type="ARBA" id="ARBA00023172"/>
    </source>
</evidence>
<dbReference type="GO" id="GO:0003677">
    <property type="term" value="F:DNA binding"/>
    <property type="evidence" value="ECO:0007669"/>
    <property type="project" value="InterPro"/>
</dbReference>
<evidence type="ECO:0000313" key="3">
    <source>
        <dbReference type="Proteomes" id="UP001162156"/>
    </source>
</evidence>
<dbReference type="GO" id="GO:0006310">
    <property type="term" value="P:DNA recombination"/>
    <property type="evidence" value="ECO:0007669"/>
    <property type="project" value="UniProtKB-KW"/>
</dbReference>
<dbReference type="AlphaFoldDB" id="A0AAV8XA42"/>
<reference evidence="2" key="1">
    <citation type="journal article" date="2023" name="Insect Mol. Biol.">
        <title>Genome sequencing provides insights into the evolution of gene families encoding plant cell wall-degrading enzymes in longhorned beetles.</title>
        <authorList>
            <person name="Shin N.R."/>
            <person name="Okamura Y."/>
            <person name="Kirsch R."/>
            <person name="Pauchet Y."/>
        </authorList>
    </citation>
    <scope>NUCLEOTIDE SEQUENCE</scope>
    <source>
        <strain evidence="2">RBIC_L_NR</strain>
    </source>
</reference>
<dbReference type="Proteomes" id="UP001162156">
    <property type="component" value="Unassembled WGS sequence"/>
</dbReference>
<dbReference type="GO" id="GO:0015074">
    <property type="term" value="P:DNA integration"/>
    <property type="evidence" value="ECO:0007669"/>
    <property type="project" value="InterPro"/>
</dbReference>
<organism evidence="2 3">
    <name type="scientific">Rhamnusium bicolor</name>
    <dbReference type="NCBI Taxonomy" id="1586634"/>
    <lineage>
        <taxon>Eukaryota</taxon>
        <taxon>Metazoa</taxon>
        <taxon>Ecdysozoa</taxon>
        <taxon>Arthropoda</taxon>
        <taxon>Hexapoda</taxon>
        <taxon>Insecta</taxon>
        <taxon>Pterygota</taxon>
        <taxon>Neoptera</taxon>
        <taxon>Endopterygota</taxon>
        <taxon>Coleoptera</taxon>
        <taxon>Polyphaga</taxon>
        <taxon>Cucujiformia</taxon>
        <taxon>Chrysomeloidea</taxon>
        <taxon>Cerambycidae</taxon>
        <taxon>Lepturinae</taxon>
        <taxon>Rhagiini</taxon>
        <taxon>Rhamnusium</taxon>
    </lineage>
</organism>
<comment type="caution">
    <text evidence="2">The sequence shown here is derived from an EMBL/GenBank/DDBJ whole genome shotgun (WGS) entry which is preliminary data.</text>
</comment>
<dbReference type="Gene3D" id="1.10.443.10">
    <property type="entry name" value="Intergrase catalytic core"/>
    <property type="match status" value="1"/>
</dbReference>
<name>A0AAV8XA42_9CUCU</name>
<dbReference type="EMBL" id="JANEYF010003657">
    <property type="protein sequence ID" value="KAJ8934860.1"/>
    <property type="molecule type" value="Genomic_DNA"/>
</dbReference>
<accession>A0AAV8XA42</accession>
<evidence type="ECO:0000313" key="2">
    <source>
        <dbReference type="EMBL" id="KAJ8934860.1"/>
    </source>
</evidence>
<proteinExistence type="predicted"/>
<sequence>MNLSDATEYTCHCLRRTSATLLVDTGADITCLKCHGGGWKSSSVAEGYIQESINNKQDTAKKILQPNTTETILNNI</sequence>
<evidence type="ECO:0008006" key="4">
    <source>
        <dbReference type="Google" id="ProtNLM"/>
    </source>
</evidence>
<gene>
    <name evidence="2" type="ORF">NQ314_013132</name>
</gene>
<dbReference type="InterPro" id="IPR011010">
    <property type="entry name" value="DNA_brk_join_enz"/>
</dbReference>
<dbReference type="InterPro" id="IPR013762">
    <property type="entry name" value="Integrase-like_cat_sf"/>
</dbReference>
<dbReference type="SUPFAM" id="SSF56349">
    <property type="entry name" value="DNA breaking-rejoining enzymes"/>
    <property type="match status" value="1"/>
</dbReference>
<protein>
    <recommendedName>
        <fullName evidence="4">Peptidase A2 domain-containing protein</fullName>
    </recommendedName>
</protein>
<keyword evidence="3" id="KW-1185">Reference proteome</keyword>